<organism evidence="3 4">
    <name type="scientific">Lipingzhangella halophila</name>
    <dbReference type="NCBI Taxonomy" id="1783352"/>
    <lineage>
        <taxon>Bacteria</taxon>
        <taxon>Bacillati</taxon>
        <taxon>Actinomycetota</taxon>
        <taxon>Actinomycetes</taxon>
        <taxon>Streptosporangiales</taxon>
        <taxon>Nocardiopsidaceae</taxon>
        <taxon>Lipingzhangella</taxon>
    </lineage>
</organism>
<name>A0A7W7RHQ1_9ACTN</name>
<sequence length="161" mass="17447">MKSKRKRTKRKLSLGGTVLTWGIIIFIAGVIGVIVGMTDYTDHTETVEADVSERQVEVNYDDDGDRTGEDITIYVDYSAEGTDYTSVVLNGLNTDGYQEGQDLTVAYAPDDPGHVVTPESTEEGAYDFALYLGIVGIGVSVFVIAGGAGLLYLKKRGRLRV</sequence>
<evidence type="ECO:0000259" key="2">
    <source>
        <dbReference type="Pfam" id="PF12158"/>
    </source>
</evidence>
<feature type="domain" description="DUF3592" evidence="2">
    <location>
        <begin position="48"/>
        <end position="116"/>
    </location>
</feature>
<protein>
    <recommendedName>
        <fullName evidence="2">DUF3592 domain-containing protein</fullName>
    </recommendedName>
</protein>
<reference evidence="3 4" key="1">
    <citation type="submission" date="2020-08" db="EMBL/GenBank/DDBJ databases">
        <title>Sequencing the genomes of 1000 actinobacteria strains.</title>
        <authorList>
            <person name="Klenk H.-P."/>
        </authorList>
    </citation>
    <scope>NUCLEOTIDE SEQUENCE [LARGE SCALE GENOMIC DNA]</scope>
    <source>
        <strain evidence="3 4">DSM 102030</strain>
    </source>
</reference>
<dbReference type="Proteomes" id="UP000523007">
    <property type="component" value="Unassembled WGS sequence"/>
</dbReference>
<evidence type="ECO:0000313" key="3">
    <source>
        <dbReference type="EMBL" id="MBB4931676.1"/>
    </source>
</evidence>
<evidence type="ECO:0000313" key="4">
    <source>
        <dbReference type="Proteomes" id="UP000523007"/>
    </source>
</evidence>
<dbReference type="AlphaFoldDB" id="A0A7W7RHQ1"/>
<feature type="transmembrane region" description="Helical" evidence="1">
    <location>
        <begin position="12"/>
        <end position="35"/>
    </location>
</feature>
<keyword evidence="1" id="KW-1133">Transmembrane helix</keyword>
<evidence type="ECO:0000256" key="1">
    <source>
        <dbReference type="SAM" id="Phobius"/>
    </source>
</evidence>
<accession>A0A7W7RHQ1</accession>
<keyword evidence="1" id="KW-0812">Transmembrane</keyword>
<dbReference type="InterPro" id="IPR021994">
    <property type="entry name" value="DUF3592"/>
</dbReference>
<keyword evidence="4" id="KW-1185">Reference proteome</keyword>
<comment type="caution">
    <text evidence="3">The sequence shown here is derived from an EMBL/GenBank/DDBJ whole genome shotgun (WGS) entry which is preliminary data.</text>
</comment>
<keyword evidence="1" id="KW-0472">Membrane</keyword>
<dbReference type="EMBL" id="JACHJT010000001">
    <property type="protein sequence ID" value="MBB4931676.1"/>
    <property type="molecule type" value="Genomic_DNA"/>
</dbReference>
<proteinExistence type="predicted"/>
<gene>
    <name evidence="3" type="ORF">F4561_002496</name>
</gene>
<feature type="transmembrane region" description="Helical" evidence="1">
    <location>
        <begin position="128"/>
        <end position="153"/>
    </location>
</feature>
<dbReference type="RefSeq" id="WP_184578213.1">
    <property type="nucleotide sequence ID" value="NZ_JACHJT010000001.1"/>
</dbReference>
<dbReference type="Pfam" id="PF12158">
    <property type="entry name" value="DUF3592"/>
    <property type="match status" value="1"/>
</dbReference>